<proteinExistence type="predicted"/>
<organism evidence="3 4">
    <name type="scientific">Endozoicomonas numazuensis</name>
    <dbReference type="NCBI Taxonomy" id="1137799"/>
    <lineage>
        <taxon>Bacteria</taxon>
        <taxon>Pseudomonadati</taxon>
        <taxon>Pseudomonadota</taxon>
        <taxon>Gammaproteobacteria</taxon>
        <taxon>Oceanospirillales</taxon>
        <taxon>Endozoicomonadaceae</taxon>
        <taxon>Endozoicomonas</taxon>
    </lineage>
</organism>
<feature type="chain" id="PRO_5001760903" evidence="2">
    <location>
        <begin position="23"/>
        <end position="254"/>
    </location>
</feature>
<keyword evidence="4" id="KW-1185">Reference proteome</keyword>
<feature type="signal peptide" evidence="2">
    <location>
        <begin position="1"/>
        <end position="22"/>
    </location>
</feature>
<dbReference type="InterPro" id="IPR016866">
    <property type="entry name" value="UCP028069"/>
</dbReference>
<keyword evidence="2" id="KW-0732">Signal</keyword>
<feature type="coiled-coil region" evidence="1">
    <location>
        <begin position="47"/>
        <end position="95"/>
    </location>
</feature>
<dbReference type="Proteomes" id="UP000028073">
    <property type="component" value="Unassembled WGS sequence"/>
</dbReference>
<gene>
    <name evidence="3" type="ORF">GZ78_18090</name>
</gene>
<sequence>MCSVLALSTALSASILSPVALAEDPLSSALSTQQKTDKASQISQGKVDNLSNQTQELLAEYKSVIRQVEALKVYNRQLQKVVTAQQTEIESMLEQIKTLDQTNIEITPLMLKMVGALEEFIELDVPFQMKERRDRVTRLQATLDSPNVTTSEKYRKILESYQIETDFGRTIEAYEASLGEGDDTRTYNFLRIGRVALLYQSLDGAETGQWNKETRQWEVLPESYRAGVNQGLKIARKQAPHNLIKLPVRTAEDA</sequence>
<evidence type="ECO:0000313" key="3">
    <source>
        <dbReference type="EMBL" id="KEQ17634.1"/>
    </source>
</evidence>
<protein>
    <submittedName>
        <fullName evidence="3">Energy transducer TonB</fullName>
    </submittedName>
</protein>
<dbReference type="EMBL" id="JOKH01000003">
    <property type="protein sequence ID" value="KEQ17634.1"/>
    <property type="molecule type" value="Genomic_DNA"/>
</dbReference>
<dbReference type="eggNOG" id="COG1196">
    <property type="taxonomic scope" value="Bacteria"/>
</dbReference>
<evidence type="ECO:0000256" key="1">
    <source>
        <dbReference type="SAM" id="Coils"/>
    </source>
</evidence>
<evidence type="ECO:0000256" key="2">
    <source>
        <dbReference type="SAM" id="SignalP"/>
    </source>
</evidence>
<name>A0A081NGR1_9GAMM</name>
<evidence type="ECO:0000313" key="4">
    <source>
        <dbReference type="Proteomes" id="UP000028073"/>
    </source>
</evidence>
<comment type="caution">
    <text evidence="3">The sequence shown here is derived from an EMBL/GenBank/DDBJ whole genome shotgun (WGS) entry which is preliminary data.</text>
</comment>
<accession>A0A081NGR1</accession>
<dbReference type="AlphaFoldDB" id="A0A081NGR1"/>
<dbReference type="STRING" id="1137799.GZ78_18090"/>
<keyword evidence="1" id="KW-0175">Coiled coil</keyword>
<dbReference type="PIRSF" id="PIRSF028069">
    <property type="entry name" value="UCP028069"/>
    <property type="match status" value="1"/>
</dbReference>
<dbReference type="Pfam" id="PF11932">
    <property type="entry name" value="DUF3450"/>
    <property type="match status" value="1"/>
</dbReference>
<reference evidence="3 4" key="1">
    <citation type="submission" date="2014-06" db="EMBL/GenBank/DDBJ databases">
        <title>Whole Genome Sequences of Three Symbiotic Endozoicomonas Bacteria.</title>
        <authorList>
            <person name="Neave M.J."/>
            <person name="Apprill A."/>
            <person name="Voolstra C.R."/>
        </authorList>
    </citation>
    <scope>NUCLEOTIDE SEQUENCE [LARGE SCALE GENOMIC DNA]</scope>
    <source>
        <strain evidence="3 4">DSM 25634</strain>
    </source>
</reference>